<dbReference type="SMART" id="SM00507">
    <property type="entry name" value="HNHc"/>
    <property type="match status" value="1"/>
</dbReference>
<reference evidence="2 3" key="1">
    <citation type="submission" date="2017-04" db="EMBL/GenBank/DDBJ databases">
        <authorList>
            <person name="Afonso C.L."/>
            <person name="Miller P.J."/>
            <person name="Scott M.A."/>
            <person name="Spackman E."/>
            <person name="Goraichik I."/>
            <person name="Dimitrov K.M."/>
            <person name="Suarez D.L."/>
            <person name="Swayne D.E."/>
        </authorList>
    </citation>
    <scope>NUCLEOTIDE SEQUENCE [LARGE SCALE GENOMIC DNA]</scope>
    <source>
        <strain evidence="2 3">DSM 13146</strain>
    </source>
</reference>
<dbReference type="PANTHER" id="PTHR33877">
    <property type="entry name" value="SLL1193 PROTEIN"/>
    <property type="match status" value="1"/>
</dbReference>
<dbReference type="STRING" id="1121390.SAMN02746041_02818"/>
<dbReference type="CDD" id="cd00085">
    <property type="entry name" value="HNHc"/>
    <property type="match status" value="1"/>
</dbReference>
<keyword evidence="2" id="KW-0378">Hydrolase</keyword>
<organism evidence="2 3">
    <name type="scientific">Desulfacinum hydrothermale DSM 13146</name>
    <dbReference type="NCBI Taxonomy" id="1121390"/>
    <lineage>
        <taxon>Bacteria</taxon>
        <taxon>Pseudomonadati</taxon>
        <taxon>Thermodesulfobacteriota</taxon>
        <taxon>Syntrophobacteria</taxon>
        <taxon>Syntrophobacterales</taxon>
        <taxon>Syntrophobacteraceae</taxon>
        <taxon>Desulfacinum</taxon>
    </lineage>
</organism>
<dbReference type="RefSeq" id="WP_084058772.1">
    <property type="nucleotide sequence ID" value="NZ_FWXF01000019.1"/>
</dbReference>
<gene>
    <name evidence="2" type="ORF">SAMN02746041_02818</name>
</gene>
<dbReference type="GO" id="GO:0003676">
    <property type="term" value="F:nucleic acid binding"/>
    <property type="evidence" value="ECO:0007669"/>
    <property type="project" value="InterPro"/>
</dbReference>
<name>A0A1W1XSW1_9BACT</name>
<proteinExistence type="predicted"/>
<accession>A0A1W1XSW1</accession>
<dbReference type="AlphaFoldDB" id="A0A1W1XSW1"/>
<keyword evidence="2" id="KW-0255">Endonuclease</keyword>
<sequence>MIEGMAGSGFLVEVPPGHVRKEKEKARALRKTQWWQRRIAKGRCHYCGARVDPKDLTMDHVVPLVRGGRTTKGNVVPCCKDCNSKKKYYLPIEWEEYLRTLQAPAQKGE</sequence>
<keyword evidence="3" id="KW-1185">Reference proteome</keyword>
<dbReference type="InterPro" id="IPR029471">
    <property type="entry name" value="HNH_5"/>
</dbReference>
<dbReference type="Proteomes" id="UP000192783">
    <property type="component" value="Unassembled WGS sequence"/>
</dbReference>
<dbReference type="EMBL" id="FWXF01000019">
    <property type="protein sequence ID" value="SMC26932.1"/>
    <property type="molecule type" value="Genomic_DNA"/>
</dbReference>
<feature type="domain" description="HNH nuclease" evidence="1">
    <location>
        <begin position="33"/>
        <end position="84"/>
    </location>
</feature>
<dbReference type="Pfam" id="PF14279">
    <property type="entry name" value="HNH_5"/>
    <property type="match status" value="1"/>
</dbReference>
<evidence type="ECO:0000259" key="1">
    <source>
        <dbReference type="SMART" id="SM00507"/>
    </source>
</evidence>
<evidence type="ECO:0000313" key="2">
    <source>
        <dbReference type="EMBL" id="SMC26932.1"/>
    </source>
</evidence>
<dbReference type="InterPro" id="IPR003615">
    <property type="entry name" value="HNH_nuc"/>
</dbReference>
<dbReference type="PANTHER" id="PTHR33877:SF1">
    <property type="entry name" value="TYPE IV METHYL-DIRECTED RESTRICTION ENZYME ECOKMCRA"/>
    <property type="match status" value="1"/>
</dbReference>
<protein>
    <submittedName>
        <fullName evidence="2">HNH endonuclease</fullName>
    </submittedName>
</protein>
<keyword evidence="2" id="KW-0540">Nuclease</keyword>
<evidence type="ECO:0000313" key="3">
    <source>
        <dbReference type="Proteomes" id="UP000192783"/>
    </source>
</evidence>
<dbReference type="GO" id="GO:0004519">
    <property type="term" value="F:endonuclease activity"/>
    <property type="evidence" value="ECO:0007669"/>
    <property type="project" value="UniProtKB-KW"/>
</dbReference>
<dbReference type="Gene3D" id="1.10.30.50">
    <property type="match status" value="1"/>
</dbReference>
<dbReference type="InterPro" id="IPR052892">
    <property type="entry name" value="NA-targeting_endonuclease"/>
</dbReference>
<dbReference type="GO" id="GO:0008270">
    <property type="term" value="F:zinc ion binding"/>
    <property type="evidence" value="ECO:0007669"/>
    <property type="project" value="InterPro"/>
</dbReference>